<protein>
    <recommendedName>
        <fullName evidence="10">Protein-export membrane protein SecF</fullName>
    </recommendedName>
</protein>
<feature type="transmembrane region" description="Helical" evidence="10">
    <location>
        <begin position="125"/>
        <end position="144"/>
    </location>
</feature>
<comment type="function">
    <text evidence="10">Part of the Sec protein translocase complex. Interacts with the SecYEG preprotein conducting channel. SecDF uses the proton motive force (PMF) to complete protein translocation after the ATP-dependent function of SecA.</text>
</comment>
<keyword evidence="6 10" id="KW-0653">Protein transport</keyword>
<dbReference type="InterPro" id="IPR005665">
    <property type="entry name" value="SecF_bac"/>
</dbReference>
<feature type="transmembrane region" description="Helical" evidence="10">
    <location>
        <begin position="156"/>
        <end position="183"/>
    </location>
</feature>
<comment type="subunit">
    <text evidence="10">Forms a complex with SecD. Part of the essential Sec protein translocation apparatus which comprises SecA, SecYEG and auxiliary proteins SecDF. Other proteins may also be involved.</text>
</comment>
<evidence type="ECO:0000256" key="5">
    <source>
        <dbReference type="ARBA" id="ARBA00022692"/>
    </source>
</evidence>
<gene>
    <name evidence="10 12" type="primary">secF</name>
    <name evidence="12" type="ORF">COT12_03005</name>
</gene>
<feature type="domain" description="SSD" evidence="11">
    <location>
        <begin position="125"/>
        <end position="290"/>
    </location>
</feature>
<dbReference type="GO" id="GO:0005886">
    <property type="term" value="C:plasma membrane"/>
    <property type="evidence" value="ECO:0007669"/>
    <property type="project" value="UniProtKB-SubCell"/>
</dbReference>
<accession>A0A2M6YBM7</accession>
<dbReference type="Pfam" id="PF02355">
    <property type="entry name" value="SecD_SecF_C"/>
    <property type="match status" value="1"/>
</dbReference>
<evidence type="ECO:0000313" key="12">
    <source>
        <dbReference type="EMBL" id="PIU24074.1"/>
    </source>
</evidence>
<evidence type="ECO:0000256" key="1">
    <source>
        <dbReference type="ARBA" id="ARBA00004651"/>
    </source>
</evidence>
<keyword evidence="9 10" id="KW-0472">Membrane</keyword>
<proteinExistence type="inferred from homology"/>
<keyword evidence="2 10" id="KW-0813">Transport</keyword>
<dbReference type="InterPro" id="IPR022813">
    <property type="entry name" value="SecD/SecF_arch_bac"/>
</dbReference>
<dbReference type="SUPFAM" id="SSF82866">
    <property type="entry name" value="Multidrug efflux transporter AcrB transmembrane domain"/>
    <property type="match status" value="1"/>
</dbReference>
<name>A0A2M6YBM7_9BACT</name>
<feature type="transmembrane region" description="Helical" evidence="10">
    <location>
        <begin position="241"/>
        <end position="259"/>
    </location>
</feature>
<evidence type="ECO:0000256" key="9">
    <source>
        <dbReference type="ARBA" id="ARBA00023136"/>
    </source>
</evidence>
<dbReference type="GO" id="GO:0065002">
    <property type="term" value="P:intracellular protein transmembrane transport"/>
    <property type="evidence" value="ECO:0007669"/>
    <property type="project" value="UniProtKB-UniRule"/>
</dbReference>
<keyword evidence="4" id="KW-0997">Cell inner membrane</keyword>
<comment type="similarity">
    <text evidence="10">Belongs to the SecD/SecF family. SecF subfamily.</text>
</comment>
<evidence type="ECO:0000256" key="10">
    <source>
        <dbReference type="HAMAP-Rule" id="MF_01464"/>
    </source>
</evidence>
<comment type="caution">
    <text evidence="12">The sequence shown here is derived from an EMBL/GenBank/DDBJ whole genome shotgun (WGS) entry which is preliminary data.</text>
</comment>
<evidence type="ECO:0000256" key="7">
    <source>
        <dbReference type="ARBA" id="ARBA00022989"/>
    </source>
</evidence>
<feature type="transmembrane region" description="Helical" evidence="10">
    <location>
        <begin position="189"/>
        <end position="210"/>
    </location>
</feature>
<keyword evidence="7 10" id="KW-1133">Transmembrane helix</keyword>
<evidence type="ECO:0000256" key="8">
    <source>
        <dbReference type="ARBA" id="ARBA00023010"/>
    </source>
</evidence>
<evidence type="ECO:0000256" key="2">
    <source>
        <dbReference type="ARBA" id="ARBA00022448"/>
    </source>
</evidence>
<evidence type="ECO:0000313" key="13">
    <source>
        <dbReference type="Proteomes" id="UP000229896"/>
    </source>
</evidence>
<dbReference type="Proteomes" id="UP000229896">
    <property type="component" value="Unassembled WGS sequence"/>
</dbReference>
<keyword evidence="8 10" id="KW-0811">Translocation</keyword>
<evidence type="ECO:0000256" key="4">
    <source>
        <dbReference type="ARBA" id="ARBA00022519"/>
    </source>
</evidence>
<evidence type="ECO:0000256" key="3">
    <source>
        <dbReference type="ARBA" id="ARBA00022475"/>
    </source>
</evidence>
<dbReference type="HAMAP" id="MF_01464_B">
    <property type="entry name" value="SecF_B"/>
    <property type="match status" value="1"/>
</dbReference>
<dbReference type="InterPro" id="IPR048634">
    <property type="entry name" value="SecD_SecF_C"/>
</dbReference>
<feature type="transmembrane region" description="Helical" evidence="10">
    <location>
        <begin position="265"/>
        <end position="289"/>
    </location>
</feature>
<dbReference type="GO" id="GO:0043952">
    <property type="term" value="P:protein transport by the Sec complex"/>
    <property type="evidence" value="ECO:0007669"/>
    <property type="project" value="UniProtKB-UniRule"/>
</dbReference>
<dbReference type="AlphaFoldDB" id="A0A2M6YBM7"/>
<organism evidence="12 13">
    <name type="scientific">Candidatus Berkelbacteria bacterium CG08_land_8_20_14_0_20_39_8</name>
    <dbReference type="NCBI Taxonomy" id="1974511"/>
    <lineage>
        <taxon>Bacteria</taxon>
        <taxon>Candidatus Berkelbacteria</taxon>
    </lineage>
</organism>
<feature type="transmembrane region" description="Helical" evidence="10">
    <location>
        <begin position="12"/>
        <end position="29"/>
    </location>
</feature>
<dbReference type="InterPro" id="IPR000731">
    <property type="entry name" value="SSD"/>
</dbReference>
<keyword evidence="3 10" id="KW-1003">Cell membrane</keyword>
<dbReference type="EMBL" id="PEXI01000094">
    <property type="protein sequence ID" value="PIU24074.1"/>
    <property type="molecule type" value="Genomic_DNA"/>
</dbReference>
<sequence>MFNLVKKRKYFYIFSATLIVLSLLSIFIWKLNLGIDFLGGSVIELSNNGIASQLNEIEAESASIGITVDSASTSGNDKIILRTRNLSTDEHQKLIDELQKDNPGISESSYQTIGPTVSKDITSKAIWAVIVASIAIIIFISYAFRKVPKPANSWRFGIAAVAALIHDLIVTTGFVSVVGHFYSFMQVDALFITALLTVMGFSVHDTIVVFDRLRENMVRHPNSDIESLANDSILQTISRSINTSLTTIMVLLALFLIGGTSISHFVLILIAGITFGTYSSIFIATMLLISWQKQIEHSKTQKAKELAI</sequence>
<dbReference type="NCBIfam" id="TIGR00966">
    <property type="entry name" value="transloc_SecF"/>
    <property type="match status" value="1"/>
</dbReference>
<dbReference type="PROSITE" id="PS50156">
    <property type="entry name" value="SSD"/>
    <property type="match status" value="1"/>
</dbReference>
<keyword evidence="5 10" id="KW-0812">Transmembrane</keyword>
<dbReference type="PRINTS" id="PR01755">
    <property type="entry name" value="SECFTRNLCASE"/>
</dbReference>
<dbReference type="GO" id="GO:0015450">
    <property type="term" value="F:protein-transporting ATPase activity"/>
    <property type="evidence" value="ECO:0007669"/>
    <property type="project" value="InterPro"/>
</dbReference>
<evidence type="ECO:0000256" key="6">
    <source>
        <dbReference type="ARBA" id="ARBA00022927"/>
    </source>
</evidence>
<dbReference type="GO" id="GO:0006605">
    <property type="term" value="P:protein targeting"/>
    <property type="evidence" value="ECO:0007669"/>
    <property type="project" value="UniProtKB-UniRule"/>
</dbReference>
<dbReference type="Pfam" id="PF07549">
    <property type="entry name" value="Sec_GG"/>
    <property type="match status" value="1"/>
</dbReference>
<reference evidence="13" key="1">
    <citation type="submission" date="2017-09" db="EMBL/GenBank/DDBJ databases">
        <title>Depth-based differentiation of microbial function through sediment-hosted aquifers and enrichment of novel symbionts in the deep terrestrial subsurface.</title>
        <authorList>
            <person name="Probst A.J."/>
            <person name="Ladd B."/>
            <person name="Jarett J.K."/>
            <person name="Geller-Mcgrath D.E."/>
            <person name="Sieber C.M.K."/>
            <person name="Emerson J.B."/>
            <person name="Anantharaman K."/>
            <person name="Thomas B.C."/>
            <person name="Malmstrom R."/>
            <person name="Stieglmeier M."/>
            <person name="Klingl A."/>
            <person name="Woyke T."/>
            <person name="Ryan C.M."/>
            <person name="Banfield J.F."/>
        </authorList>
    </citation>
    <scope>NUCLEOTIDE SEQUENCE [LARGE SCALE GENOMIC DNA]</scope>
</reference>
<evidence type="ECO:0000259" key="11">
    <source>
        <dbReference type="PROSITE" id="PS50156"/>
    </source>
</evidence>
<dbReference type="PANTHER" id="PTHR30081">
    <property type="entry name" value="PROTEIN-EXPORT MEMBRANE PROTEIN SEC"/>
    <property type="match status" value="1"/>
</dbReference>
<dbReference type="InterPro" id="IPR022646">
    <property type="entry name" value="SecD/SecF_CS"/>
</dbReference>
<dbReference type="PANTHER" id="PTHR30081:SF8">
    <property type="entry name" value="PROTEIN TRANSLOCASE SUBUNIT SECF"/>
    <property type="match status" value="1"/>
</dbReference>
<dbReference type="InterPro" id="IPR022645">
    <property type="entry name" value="SecD/SecF_bac"/>
</dbReference>
<dbReference type="Gene3D" id="1.20.1640.10">
    <property type="entry name" value="Multidrug efflux transporter AcrB transmembrane domain"/>
    <property type="match status" value="1"/>
</dbReference>
<comment type="subcellular location">
    <subcellularLocation>
        <location evidence="1 10">Cell membrane</location>
        <topology evidence="1 10">Multi-pass membrane protein</topology>
    </subcellularLocation>
</comment>